<evidence type="ECO:0000313" key="2">
    <source>
        <dbReference type="EMBL" id="KOS67976.1"/>
    </source>
</evidence>
<evidence type="ECO:0008006" key="4">
    <source>
        <dbReference type="Google" id="ProtNLM"/>
    </source>
</evidence>
<evidence type="ECO:0000313" key="3">
    <source>
        <dbReference type="Proteomes" id="UP000050668"/>
    </source>
</evidence>
<keyword evidence="1" id="KW-0472">Membrane</keyword>
<dbReference type="Gene3D" id="2.60.40.1630">
    <property type="entry name" value="bacillus anthracis domain"/>
    <property type="match status" value="1"/>
</dbReference>
<name>A0ABR5JZD1_9BACI</name>
<gene>
    <name evidence="2" type="ORF">AEA09_05005</name>
</gene>
<keyword evidence="1" id="KW-1133">Transmembrane helix</keyword>
<feature type="transmembrane region" description="Helical" evidence="1">
    <location>
        <begin position="21"/>
        <end position="46"/>
    </location>
</feature>
<dbReference type="Proteomes" id="UP000050668">
    <property type="component" value="Unassembled WGS sequence"/>
</dbReference>
<protein>
    <recommendedName>
        <fullName evidence="4">DUF4179 domain-containing protein</fullName>
    </recommendedName>
</protein>
<evidence type="ECO:0000256" key="1">
    <source>
        <dbReference type="SAM" id="Phobius"/>
    </source>
</evidence>
<organism evidence="2 3">
    <name type="scientific">Lysinibacillus contaminans</name>
    <dbReference type="NCBI Taxonomy" id="1293441"/>
    <lineage>
        <taxon>Bacteria</taxon>
        <taxon>Bacillati</taxon>
        <taxon>Bacillota</taxon>
        <taxon>Bacilli</taxon>
        <taxon>Bacillales</taxon>
        <taxon>Bacillaceae</taxon>
        <taxon>Lysinibacillus</taxon>
    </lineage>
</organism>
<keyword evidence="3" id="KW-1185">Reference proteome</keyword>
<sequence length="287" mass="32673">MYGDTRQIEDKPIGIRARKKWLIVAIFVLAAGSVIIANLSFVAGLFGEETVKNFDDYKTVIGKTTENSFGKLTLNEVMVDDNQLLFNATFEPEDSINFDYQIFFFPQVHVNGEDFTVRNRGQTIEQHESKYTIYSSIQVSELPQDEKLILDISYDKWTLEKSIDQPWDFQVEASQKQILTDKKIFSINETIPLTNGNEVTVTKVVSTPISTTIYYYLAKSPSETVDFKIESASGKSWRWDSGFMLDDKKNAISVNRFDALYLTDDIYYLIPIATDDKALGPSIQIGK</sequence>
<dbReference type="EMBL" id="LGRV01000003">
    <property type="protein sequence ID" value="KOS67976.1"/>
    <property type="molecule type" value="Genomic_DNA"/>
</dbReference>
<accession>A0ABR5JZD1</accession>
<reference evidence="3" key="1">
    <citation type="submission" date="2015-07" db="EMBL/GenBank/DDBJ databases">
        <title>Fjat-14205 dsm 2895.</title>
        <authorList>
            <person name="Liu B."/>
            <person name="Wang J."/>
            <person name="Zhu Y."/>
            <person name="Liu G."/>
            <person name="Chen Q."/>
            <person name="Chen Z."/>
            <person name="Lan J."/>
            <person name="Che J."/>
            <person name="Ge C."/>
            <person name="Shi H."/>
            <person name="Pan Z."/>
            <person name="Liu X."/>
        </authorList>
    </citation>
    <scope>NUCLEOTIDE SEQUENCE [LARGE SCALE GENOMIC DNA]</scope>
    <source>
        <strain evidence="3">DSM 25560</strain>
    </source>
</reference>
<keyword evidence="1" id="KW-0812">Transmembrane</keyword>
<comment type="caution">
    <text evidence="2">The sequence shown here is derived from an EMBL/GenBank/DDBJ whole genome shotgun (WGS) entry which is preliminary data.</text>
</comment>
<proteinExistence type="predicted"/>